<protein>
    <recommendedName>
        <fullName evidence="1">F-box domain-containing protein</fullName>
    </recommendedName>
</protein>
<organism evidence="2 3">
    <name type="scientific">Amoebophilus asiaticus (strain 5a2)</name>
    <dbReference type="NCBI Taxonomy" id="452471"/>
    <lineage>
        <taxon>Bacteria</taxon>
        <taxon>Pseudomonadati</taxon>
        <taxon>Bacteroidota</taxon>
        <taxon>Cytophagia</taxon>
        <taxon>Cytophagales</taxon>
        <taxon>Amoebophilaceae</taxon>
        <taxon>Candidatus Amoebophilus</taxon>
    </lineage>
</organism>
<dbReference type="PROSITE" id="PS50181">
    <property type="entry name" value="FBOX"/>
    <property type="match status" value="1"/>
</dbReference>
<dbReference type="SUPFAM" id="SSF81383">
    <property type="entry name" value="F-box domain"/>
    <property type="match status" value="1"/>
</dbReference>
<gene>
    <name evidence="2" type="ordered locus">Aasi_1626</name>
</gene>
<feature type="domain" description="F-box" evidence="1">
    <location>
        <begin position="29"/>
        <end position="62"/>
    </location>
</feature>
<dbReference type="InterPro" id="IPR036047">
    <property type="entry name" value="F-box-like_dom_sf"/>
</dbReference>
<dbReference type="CDD" id="cd09917">
    <property type="entry name" value="F-box_SF"/>
    <property type="match status" value="1"/>
</dbReference>
<reference evidence="2 3" key="1">
    <citation type="journal article" date="2010" name="J. Bacteriol.">
        <title>The genome of the amoeba symbiont 'Candidatus Amoebophilus asiaticus' reveals common mechanisms for host cell interaction among amoeba-associated bacteria.</title>
        <authorList>
            <person name="Schmitz-Esser S."/>
            <person name="Tischler P."/>
            <person name="Arnold R."/>
            <person name="Montanaro J."/>
            <person name="Wagner M."/>
            <person name="Rattei T."/>
            <person name="Horn M."/>
        </authorList>
    </citation>
    <scope>NUCLEOTIDE SEQUENCE [LARGE SCALE GENOMIC DNA]</scope>
    <source>
        <strain evidence="2 3">5a2</strain>
    </source>
</reference>
<dbReference type="EMBL" id="CP001102">
    <property type="protein sequence ID" value="ACP20939.1"/>
    <property type="molecule type" value="Genomic_DNA"/>
</dbReference>
<keyword evidence="3" id="KW-1185">Reference proteome</keyword>
<name>C3L4M1_AMOA5</name>
<evidence type="ECO:0000313" key="2">
    <source>
        <dbReference type="EMBL" id="ACP20939.1"/>
    </source>
</evidence>
<accession>C3L4M1</accession>
<evidence type="ECO:0000259" key="1">
    <source>
        <dbReference type="PROSITE" id="PS50181"/>
    </source>
</evidence>
<dbReference type="Gene3D" id="1.20.1280.50">
    <property type="match status" value="1"/>
</dbReference>
<dbReference type="AlphaFoldDB" id="C3L4M1"/>
<dbReference type="Proteomes" id="UP000001227">
    <property type="component" value="Chromosome"/>
</dbReference>
<dbReference type="HOGENOM" id="CLU_2893963_0_0_10"/>
<dbReference type="Pfam" id="PF12937">
    <property type="entry name" value="F-box-like"/>
    <property type="match status" value="1"/>
</dbReference>
<evidence type="ECO:0000313" key="3">
    <source>
        <dbReference type="Proteomes" id="UP000001227"/>
    </source>
</evidence>
<sequence length="62" mass="6994">MSLVLASCRTKLNSPAMKDSVEHDASKDIEETIELPDEVMLQVFSELSVKDILQASQVCKRW</sequence>
<dbReference type="KEGG" id="aas:Aasi_1626"/>
<proteinExistence type="predicted"/>
<dbReference type="InterPro" id="IPR001810">
    <property type="entry name" value="F-box_dom"/>
</dbReference>